<keyword evidence="2" id="KW-0813">Transport</keyword>
<feature type="transmembrane region" description="Helical" evidence="7">
    <location>
        <begin position="476"/>
        <end position="496"/>
    </location>
</feature>
<dbReference type="PROSITE" id="PS50850">
    <property type="entry name" value="MFS"/>
    <property type="match status" value="1"/>
</dbReference>
<dbReference type="SUPFAM" id="SSF103473">
    <property type="entry name" value="MFS general substrate transporter"/>
    <property type="match status" value="1"/>
</dbReference>
<keyword evidence="3 7" id="KW-0812">Transmembrane</keyword>
<evidence type="ECO:0000256" key="7">
    <source>
        <dbReference type="SAM" id="Phobius"/>
    </source>
</evidence>
<dbReference type="PRINTS" id="PR01035">
    <property type="entry name" value="TCRTETA"/>
</dbReference>
<dbReference type="AlphaFoldDB" id="A0A9P4HWZ6"/>
<feature type="compositionally biased region" description="Basic and acidic residues" evidence="6">
    <location>
        <begin position="34"/>
        <end position="43"/>
    </location>
</feature>
<keyword evidence="10" id="KW-1185">Reference proteome</keyword>
<evidence type="ECO:0000256" key="3">
    <source>
        <dbReference type="ARBA" id="ARBA00022692"/>
    </source>
</evidence>
<evidence type="ECO:0000256" key="1">
    <source>
        <dbReference type="ARBA" id="ARBA00004141"/>
    </source>
</evidence>
<feature type="region of interest" description="Disordered" evidence="6">
    <location>
        <begin position="1"/>
        <end position="43"/>
    </location>
</feature>
<proteinExistence type="predicted"/>
<feature type="transmembrane region" description="Helical" evidence="7">
    <location>
        <begin position="441"/>
        <end position="464"/>
    </location>
</feature>
<evidence type="ECO:0000256" key="4">
    <source>
        <dbReference type="ARBA" id="ARBA00022989"/>
    </source>
</evidence>
<evidence type="ECO:0000256" key="2">
    <source>
        <dbReference type="ARBA" id="ARBA00022448"/>
    </source>
</evidence>
<feature type="transmembrane region" description="Helical" evidence="7">
    <location>
        <begin position="385"/>
        <end position="402"/>
    </location>
</feature>
<feature type="transmembrane region" description="Helical" evidence="7">
    <location>
        <begin position="305"/>
        <end position="323"/>
    </location>
</feature>
<keyword evidence="5 7" id="KW-0472">Membrane</keyword>
<feature type="transmembrane region" description="Helical" evidence="7">
    <location>
        <begin position="274"/>
        <end position="293"/>
    </location>
</feature>
<dbReference type="GO" id="GO:0022857">
    <property type="term" value="F:transmembrane transporter activity"/>
    <property type="evidence" value="ECO:0007669"/>
    <property type="project" value="InterPro"/>
</dbReference>
<dbReference type="Gene3D" id="1.20.1250.20">
    <property type="entry name" value="MFS general substrate transporter like domains"/>
    <property type="match status" value="1"/>
</dbReference>
<protein>
    <submittedName>
        <fullName evidence="9">MFS multidrug transporter-like protein</fullName>
    </submittedName>
</protein>
<gene>
    <name evidence="9" type="ORF">K490DRAFT_62101</name>
</gene>
<evidence type="ECO:0000259" key="8">
    <source>
        <dbReference type="PROSITE" id="PS50850"/>
    </source>
</evidence>
<feature type="transmembrane region" description="Helical" evidence="7">
    <location>
        <begin position="408"/>
        <end position="429"/>
    </location>
</feature>
<accession>A0A9P4HWZ6</accession>
<evidence type="ECO:0000313" key="10">
    <source>
        <dbReference type="Proteomes" id="UP000799776"/>
    </source>
</evidence>
<keyword evidence="4 7" id="KW-1133">Transmembrane helix</keyword>
<dbReference type="OrthoDB" id="10021397at2759"/>
<feature type="domain" description="Major facilitator superfamily (MFS) profile" evidence="8">
    <location>
        <begin position="81"/>
        <end position="566"/>
    </location>
</feature>
<dbReference type="GO" id="GO:0005886">
    <property type="term" value="C:plasma membrane"/>
    <property type="evidence" value="ECO:0007669"/>
    <property type="project" value="TreeGrafter"/>
</dbReference>
<dbReference type="FunFam" id="1.20.1720.10:FF:000012">
    <property type="entry name" value="MFS toxin efflux pump (AflT)"/>
    <property type="match status" value="1"/>
</dbReference>
<dbReference type="InterPro" id="IPR001958">
    <property type="entry name" value="Tet-R_TetA/multi-R_MdtG-like"/>
</dbReference>
<feature type="transmembrane region" description="Helical" evidence="7">
    <location>
        <begin position="176"/>
        <end position="196"/>
    </location>
</feature>
<dbReference type="InterPro" id="IPR036259">
    <property type="entry name" value="MFS_trans_sf"/>
</dbReference>
<dbReference type="Gene3D" id="1.20.1720.10">
    <property type="entry name" value="Multidrug resistance protein D"/>
    <property type="match status" value="1"/>
</dbReference>
<dbReference type="CDD" id="cd17502">
    <property type="entry name" value="MFS_Azr1_MDR_like"/>
    <property type="match status" value="1"/>
</dbReference>
<feature type="transmembrane region" description="Helical" evidence="7">
    <location>
        <begin position="146"/>
        <end position="164"/>
    </location>
</feature>
<comment type="caution">
    <text evidence="9">The sequence shown here is derived from an EMBL/GenBank/DDBJ whole genome shotgun (WGS) entry which is preliminary data.</text>
</comment>
<feature type="transmembrane region" description="Helical" evidence="7">
    <location>
        <begin position="343"/>
        <end position="365"/>
    </location>
</feature>
<feature type="transmembrane region" description="Helical" evidence="7">
    <location>
        <begin position="202"/>
        <end position="222"/>
    </location>
</feature>
<comment type="subcellular location">
    <subcellularLocation>
        <location evidence="1">Membrane</location>
        <topology evidence="1">Multi-pass membrane protein</topology>
    </subcellularLocation>
</comment>
<dbReference type="PANTHER" id="PTHR23501">
    <property type="entry name" value="MAJOR FACILITATOR SUPERFAMILY"/>
    <property type="match status" value="1"/>
</dbReference>
<name>A0A9P4HWZ6_9PEZI</name>
<evidence type="ECO:0000313" key="9">
    <source>
        <dbReference type="EMBL" id="KAF2090771.1"/>
    </source>
</evidence>
<sequence length="566" mass="59991">MTDVKMNEVSEGLTVPFTERDRNVSTPSSIHNLSEMDEKEDVKEQVRRNVATGDAERGAQEQDLEPVISSEYPKGAKFLAIIIAIILSIFLVALDMTIVATAIPKITDDFKSLDQVGWYGSAFFLTVSAFQSTWGKAYKYFPLKTAFLISIVIFEVGSLICGVAQSSTTLIVGRAIAGAGGAGIAAGAYTIIAFTAPPKNVPALTGILGATYAVASVVGPLLGGVFTDKVSWRWCFYINLPIGGVSAVVILIWFQTPKAAKPVKAAFVEKLLQMDLGGTALLLCAFTCLILALQWGGITKAWDSADVIGVLVGFGLIVALFIVNEWWMGDRALMVPRLLKQKTITLLSLFQFFNSGTFLLLLYYLPIYFQVVSGVSAAQSGIRNLPFILGISLLTIVSGGTITVTGHYIPLVILGSICGTVGTALIYTLHVGSPSSQWIGYQALSGIGMGLGIQVAIIIAQAIVAPIDVSSITAVIIFWQTVSGAIFVSVGQSLFANRLVKSVARNAPGVDPALVIATGATELRKTFPAEQLPGVIDSYMAGLKDAYILGIALAGVATLCPCEGDE</sequence>
<dbReference type="FunFam" id="1.20.1250.20:FF:000196">
    <property type="entry name" value="MFS toxin efflux pump (AflT)"/>
    <property type="match status" value="1"/>
</dbReference>
<evidence type="ECO:0000256" key="5">
    <source>
        <dbReference type="ARBA" id="ARBA00023136"/>
    </source>
</evidence>
<dbReference type="Pfam" id="PF07690">
    <property type="entry name" value="MFS_1"/>
    <property type="match status" value="1"/>
</dbReference>
<feature type="transmembrane region" description="Helical" evidence="7">
    <location>
        <begin position="116"/>
        <end position="134"/>
    </location>
</feature>
<reference evidence="9" key="1">
    <citation type="journal article" date="2020" name="Stud. Mycol.">
        <title>101 Dothideomycetes genomes: a test case for predicting lifestyles and emergence of pathogens.</title>
        <authorList>
            <person name="Haridas S."/>
            <person name="Albert R."/>
            <person name="Binder M."/>
            <person name="Bloem J."/>
            <person name="Labutti K."/>
            <person name="Salamov A."/>
            <person name="Andreopoulos B."/>
            <person name="Baker S."/>
            <person name="Barry K."/>
            <person name="Bills G."/>
            <person name="Bluhm B."/>
            <person name="Cannon C."/>
            <person name="Castanera R."/>
            <person name="Culley D."/>
            <person name="Daum C."/>
            <person name="Ezra D."/>
            <person name="Gonzalez J."/>
            <person name="Henrissat B."/>
            <person name="Kuo A."/>
            <person name="Liang C."/>
            <person name="Lipzen A."/>
            <person name="Lutzoni F."/>
            <person name="Magnuson J."/>
            <person name="Mondo S."/>
            <person name="Nolan M."/>
            <person name="Ohm R."/>
            <person name="Pangilinan J."/>
            <person name="Park H.-J."/>
            <person name="Ramirez L."/>
            <person name="Alfaro M."/>
            <person name="Sun H."/>
            <person name="Tritt A."/>
            <person name="Yoshinaga Y."/>
            <person name="Zwiers L.-H."/>
            <person name="Turgeon B."/>
            <person name="Goodwin S."/>
            <person name="Spatafora J."/>
            <person name="Crous P."/>
            <person name="Grigoriev I."/>
        </authorList>
    </citation>
    <scope>NUCLEOTIDE SEQUENCE</scope>
    <source>
        <strain evidence="9">CBS 121410</strain>
    </source>
</reference>
<feature type="transmembrane region" description="Helical" evidence="7">
    <location>
        <begin position="78"/>
        <end position="104"/>
    </location>
</feature>
<dbReference type="PANTHER" id="PTHR23501:SF177">
    <property type="entry name" value="MAJOR FACILITATOR SUPERFAMILY (MFS) PROFILE DOMAIN-CONTAINING PROTEIN-RELATED"/>
    <property type="match status" value="1"/>
</dbReference>
<dbReference type="InterPro" id="IPR011701">
    <property type="entry name" value="MFS"/>
</dbReference>
<dbReference type="Proteomes" id="UP000799776">
    <property type="component" value="Unassembled WGS sequence"/>
</dbReference>
<organism evidence="9 10">
    <name type="scientific">Saccharata proteae CBS 121410</name>
    <dbReference type="NCBI Taxonomy" id="1314787"/>
    <lineage>
        <taxon>Eukaryota</taxon>
        <taxon>Fungi</taxon>
        <taxon>Dikarya</taxon>
        <taxon>Ascomycota</taxon>
        <taxon>Pezizomycotina</taxon>
        <taxon>Dothideomycetes</taxon>
        <taxon>Dothideomycetes incertae sedis</taxon>
        <taxon>Botryosphaeriales</taxon>
        <taxon>Saccharataceae</taxon>
        <taxon>Saccharata</taxon>
    </lineage>
</organism>
<evidence type="ECO:0000256" key="6">
    <source>
        <dbReference type="SAM" id="MobiDB-lite"/>
    </source>
</evidence>
<feature type="transmembrane region" description="Helical" evidence="7">
    <location>
        <begin position="234"/>
        <end position="254"/>
    </location>
</feature>
<dbReference type="InterPro" id="IPR020846">
    <property type="entry name" value="MFS_dom"/>
</dbReference>
<dbReference type="EMBL" id="ML978712">
    <property type="protein sequence ID" value="KAF2090771.1"/>
    <property type="molecule type" value="Genomic_DNA"/>
</dbReference>